<reference evidence="2 3" key="1">
    <citation type="submission" date="2020-07" db="EMBL/GenBank/DDBJ databases">
        <title>Moheibacter lacus sp. nov., a member of the family Flavobacteriaceae isolated from freshwater lake sediment.</title>
        <authorList>
            <person name="Liu Y."/>
        </authorList>
    </citation>
    <scope>NUCLEOTIDE SEQUENCE [LARGE SCALE GENOMIC DNA]</scope>
    <source>
        <strain evidence="2 3">BDHS18</strain>
    </source>
</reference>
<dbReference type="CDD" id="cd12105">
    <property type="entry name" value="HmuY"/>
    <property type="match status" value="1"/>
</dbReference>
<keyword evidence="1" id="KW-0732">Signal</keyword>
<feature type="chain" id="PRO_5032308318" evidence="1">
    <location>
        <begin position="22"/>
        <end position="364"/>
    </location>
</feature>
<dbReference type="PROSITE" id="PS51257">
    <property type="entry name" value="PROKAR_LIPOPROTEIN"/>
    <property type="match status" value="1"/>
</dbReference>
<evidence type="ECO:0000256" key="1">
    <source>
        <dbReference type="SAM" id="SignalP"/>
    </source>
</evidence>
<accession>A0A838ZRW4</accession>
<proteinExistence type="predicted"/>
<dbReference type="Proteomes" id="UP000552241">
    <property type="component" value="Unassembled WGS sequence"/>
</dbReference>
<gene>
    <name evidence="2" type="ORF">HU137_06405</name>
</gene>
<dbReference type="InterPro" id="IPR025921">
    <property type="entry name" value="HmuY"/>
</dbReference>
<keyword evidence="3" id="KW-1185">Reference proteome</keyword>
<dbReference type="RefSeq" id="WP_182042958.1">
    <property type="nucleotide sequence ID" value="NZ_JACDZE010000001.1"/>
</dbReference>
<evidence type="ECO:0000313" key="3">
    <source>
        <dbReference type="Proteomes" id="UP000552241"/>
    </source>
</evidence>
<dbReference type="AlphaFoldDB" id="A0A838ZRW4"/>
<organism evidence="2 3">
    <name type="scientific">Moheibacter lacus</name>
    <dbReference type="NCBI Taxonomy" id="2745851"/>
    <lineage>
        <taxon>Bacteria</taxon>
        <taxon>Pseudomonadati</taxon>
        <taxon>Bacteroidota</taxon>
        <taxon>Flavobacteriia</taxon>
        <taxon>Flavobacteriales</taxon>
        <taxon>Weeksellaceae</taxon>
        <taxon>Moheibacter</taxon>
    </lineage>
</organism>
<sequence length="364" mass="41113">MKNILKLSVLFLLILTTSCLKEDEDSYTIPPLTGATLTPEVGGASQPNQVWIDLSNPENGSITTHRTAWDLGFYTGDQFKVILNNSILMAADAIDSDNIDAVSESDFTNLINNLMPSAGFPVEYIDDVAGNYLEEGGTAIAEISSNDLENKVYLVKLGYETYQGTDIPPYSAYTIGDSRGYLKIRILRNDENSYKIQYAELNATTHEEFIVEKNNSHHFTFFSFDTENVVEIQPEKKNWDICFTIWNNEIEGFGTYTYSDFILNNTMDGVGSYQITTDPLTVETDYVNFTIDDVNETLFVYNDQRAIGATWRSTVSGTTSTPVVYADRFYVVKDPDGILYKLRFISMLDENNMRGYPKFEYSTL</sequence>
<evidence type="ECO:0000313" key="2">
    <source>
        <dbReference type="EMBL" id="MBA5629403.1"/>
    </source>
</evidence>
<protein>
    <submittedName>
        <fullName evidence="2">HmuY family protein</fullName>
    </submittedName>
</protein>
<feature type="signal peptide" evidence="1">
    <location>
        <begin position="1"/>
        <end position="21"/>
    </location>
</feature>
<dbReference type="Pfam" id="PF14064">
    <property type="entry name" value="HmuY"/>
    <property type="match status" value="2"/>
</dbReference>
<name>A0A838ZRW4_9FLAO</name>
<dbReference type="EMBL" id="JACDZE010000001">
    <property type="protein sequence ID" value="MBA5629403.1"/>
    <property type="molecule type" value="Genomic_DNA"/>
</dbReference>
<comment type="caution">
    <text evidence="2">The sequence shown here is derived from an EMBL/GenBank/DDBJ whole genome shotgun (WGS) entry which is preliminary data.</text>
</comment>